<name>A0A2P2IM43_RHIMU</name>
<dbReference type="Gene3D" id="3.50.30.30">
    <property type="match status" value="1"/>
</dbReference>
<dbReference type="InterPro" id="IPR003137">
    <property type="entry name" value="PA_domain"/>
</dbReference>
<evidence type="ECO:0000256" key="3">
    <source>
        <dbReference type="ARBA" id="ARBA00006859"/>
    </source>
</evidence>
<dbReference type="InterPro" id="IPR006639">
    <property type="entry name" value="Preselin/SPP"/>
</dbReference>
<feature type="transmembrane region" description="Helical" evidence="12">
    <location>
        <begin position="494"/>
        <end position="512"/>
    </location>
</feature>
<evidence type="ECO:0000256" key="2">
    <source>
        <dbReference type="ARBA" id="ARBA00004337"/>
    </source>
</evidence>
<feature type="transmembrane region" description="Helical" evidence="12">
    <location>
        <begin position="374"/>
        <end position="397"/>
    </location>
</feature>
<protein>
    <submittedName>
        <fullName evidence="15">Signal peptide peptidase-like 3 isoform X1</fullName>
    </submittedName>
</protein>
<dbReference type="PANTHER" id="PTHR12174:SF90">
    <property type="entry name" value="SIGNAL PEPTIDE PEPTIDASE-LIKE 3"/>
    <property type="match status" value="1"/>
</dbReference>
<reference evidence="15" key="1">
    <citation type="submission" date="2018-02" db="EMBL/GenBank/DDBJ databases">
        <title>Rhizophora mucronata_Transcriptome.</title>
        <authorList>
            <person name="Meera S.P."/>
            <person name="Sreeshan A."/>
            <person name="Augustine A."/>
        </authorList>
    </citation>
    <scope>NUCLEOTIDE SEQUENCE</scope>
    <source>
        <tissue evidence="15">Leaf</tissue>
    </source>
</reference>
<feature type="transmembrane region" description="Helical" evidence="12">
    <location>
        <begin position="323"/>
        <end position="341"/>
    </location>
</feature>
<keyword evidence="11" id="KW-0325">Glycoprotein</keyword>
<keyword evidence="10 12" id="KW-0472">Membrane</keyword>
<feature type="transmembrane region" description="Helical" evidence="12">
    <location>
        <begin position="347"/>
        <end position="367"/>
    </location>
</feature>
<feature type="transmembrane region" description="Helical" evidence="12">
    <location>
        <begin position="193"/>
        <end position="212"/>
    </location>
</feature>
<dbReference type="GO" id="GO:0010008">
    <property type="term" value="C:endosome membrane"/>
    <property type="evidence" value="ECO:0007669"/>
    <property type="project" value="UniProtKB-SubCell"/>
</dbReference>
<keyword evidence="4" id="KW-0645">Protease</keyword>
<comment type="function">
    <text evidence="1">Intramembrane-cleaving aspartic protease (I-CLiP) that cleaves type II membrane signal peptides in the hydrophobic plane of the membrane.</text>
</comment>
<dbReference type="GO" id="GO:0098553">
    <property type="term" value="C:lumenal side of endoplasmic reticulum membrane"/>
    <property type="evidence" value="ECO:0007669"/>
    <property type="project" value="TreeGrafter"/>
</dbReference>
<evidence type="ECO:0000256" key="9">
    <source>
        <dbReference type="ARBA" id="ARBA00022989"/>
    </source>
</evidence>
<dbReference type="GO" id="GO:0042500">
    <property type="term" value="F:aspartic endopeptidase activity, intramembrane cleaving"/>
    <property type="evidence" value="ECO:0007669"/>
    <property type="project" value="InterPro"/>
</dbReference>
<evidence type="ECO:0000259" key="14">
    <source>
        <dbReference type="Pfam" id="PF02225"/>
    </source>
</evidence>
<keyword evidence="9 12" id="KW-1133">Transmembrane helix</keyword>
<organism evidence="15">
    <name type="scientific">Rhizophora mucronata</name>
    <name type="common">Asiatic mangrove</name>
    <dbReference type="NCBI Taxonomy" id="61149"/>
    <lineage>
        <taxon>Eukaryota</taxon>
        <taxon>Viridiplantae</taxon>
        <taxon>Streptophyta</taxon>
        <taxon>Embryophyta</taxon>
        <taxon>Tracheophyta</taxon>
        <taxon>Spermatophyta</taxon>
        <taxon>Magnoliopsida</taxon>
        <taxon>eudicotyledons</taxon>
        <taxon>Gunneridae</taxon>
        <taxon>Pentapetalae</taxon>
        <taxon>rosids</taxon>
        <taxon>fabids</taxon>
        <taxon>Malpighiales</taxon>
        <taxon>Rhizophoraceae</taxon>
        <taxon>Rhizophora</taxon>
    </lineage>
</organism>
<evidence type="ECO:0000256" key="8">
    <source>
        <dbReference type="ARBA" id="ARBA00022801"/>
    </source>
</evidence>
<proteinExistence type="inferred from homology"/>
<dbReference type="PANTHER" id="PTHR12174">
    <property type="entry name" value="SIGNAL PEPTIDE PEPTIDASE"/>
    <property type="match status" value="1"/>
</dbReference>
<keyword evidence="7" id="KW-0967">Endosome</keyword>
<feature type="transmembrane region" description="Helical" evidence="12">
    <location>
        <begin position="278"/>
        <end position="302"/>
    </location>
</feature>
<dbReference type="GO" id="GO:0033619">
    <property type="term" value="P:membrane protein proteolysis"/>
    <property type="evidence" value="ECO:0007669"/>
    <property type="project" value="TreeGrafter"/>
</dbReference>
<keyword evidence="8" id="KW-0378">Hydrolase</keyword>
<feature type="transmembrane region" description="Helical" evidence="12">
    <location>
        <begin position="465"/>
        <end position="488"/>
    </location>
</feature>
<dbReference type="FunFam" id="3.50.30.30:FF:000007">
    <property type="entry name" value="Signal peptide peptidase-like 3"/>
    <property type="match status" value="1"/>
</dbReference>
<dbReference type="AlphaFoldDB" id="A0A2P2IM43"/>
<comment type="subcellular location">
    <subcellularLocation>
        <location evidence="2">Endosome membrane</location>
        <topology evidence="2">Multi-pass membrane protein</topology>
    </subcellularLocation>
</comment>
<dbReference type="GO" id="GO:0098554">
    <property type="term" value="C:cytoplasmic side of endoplasmic reticulum membrane"/>
    <property type="evidence" value="ECO:0007669"/>
    <property type="project" value="TreeGrafter"/>
</dbReference>
<dbReference type="GO" id="GO:0030660">
    <property type="term" value="C:Golgi-associated vesicle membrane"/>
    <property type="evidence" value="ECO:0007669"/>
    <property type="project" value="TreeGrafter"/>
</dbReference>
<evidence type="ECO:0000256" key="11">
    <source>
        <dbReference type="ARBA" id="ARBA00023180"/>
    </source>
</evidence>
<accession>A0A2P2IM43</accession>
<dbReference type="EMBL" id="GGEC01001760">
    <property type="protein sequence ID" value="MBW82243.1"/>
    <property type="molecule type" value="Transcribed_RNA"/>
</dbReference>
<feature type="transmembrane region" description="Helical" evidence="12">
    <location>
        <begin position="250"/>
        <end position="272"/>
    </location>
</feature>
<dbReference type="GO" id="GO:0005765">
    <property type="term" value="C:lysosomal membrane"/>
    <property type="evidence" value="ECO:0007669"/>
    <property type="project" value="TreeGrafter"/>
</dbReference>
<evidence type="ECO:0000256" key="7">
    <source>
        <dbReference type="ARBA" id="ARBA00022753"/>
    </source>
</evidence>
<comment type="similarity">
    <text evidence="3">Belongs to the peptidase A22B family.</text>
</comment>
<dbReference type="Pfam" id="PF02225">
    <property type="entry name" value="PA"/>
    <property type="match status" value="1"/>
</dbReference>
<dbReference type="InterPro" id="IPR046450">
    <property type="entry name" value="PA_dom_sf"/>
</dbReference>
<feature type="transmembrane region" description="Helical" evidence="12">
    <location>
        <begin position="434"/>
        <end position="453"/>
    </location>
</feature>
<dbReference type="InterPro" id="IPR007369">
    <property type="entry name" value="Peptidase_A22B_SPP"/>
</dbReference>
<dbReference type="SUPFAM" id="SSF52025">
    <property type="entry name" value="PA domain"/>
    <property type="match status" value="1"/>
</dbReference>
<feature type="signal peptide" evidence="13">
    <location>
        <begin position="1"/>
        <end position="26"/>
    </location>
</feature>
<sequence>MALRSRSKLHLGPLFCLLFLIGLSFAADDTSYDDDSPKYPGCDHPYKLVKVENWVNGAKGETITGITAKFGALLPSEAKKGLRLSVVMTNPLNGCSSSSSKLSGSIAMSIRGDCAFSRKAEVAEAGGAAALLVINDKEDLAEMGCEKNRTALDISIPTVMISKSGGDTLNKSVVDGQKVELLLYAPERPTVDFSVILLWIMAVGTVACASLWSELTAPKETDERYNELSPKETSNASAAKDDSEKEVLDINAMSAVIFVISASTFLVLLYFFMSSWFVWILIVLFCIGGIEGMHNCIVTLILRKCRNCGRKKVSLPLFGETTILSLVVLLCCLAFAIFWAVHRRASYSWFGQDILGICLMITVLQVARLPNIKVASVLLCCAFVYDIFWVFLSPIIFHQSVMIAVARGDNSGGESIPMLLRIPRFSDPWGGYDMIGFGDILFPGLLVSFAFRYDKETKKGLSNGYFLWLIVGYAFGLFLTYLGLYLMNGHGQPALLYLVPCTLGVCVMLGLFRGELKELWNYSSEGSLSRDPPADA</sequence>
<feature type="chain" id="PRO_5015139790" evidence="13">
    <location>
        <begin position="27"/>
        <end position="536"/>
    </location>
</feature>
<evidence type="ECO:0000256" key="6">
    <source>
        <dbReference type="ARBA" id="ARBA00022729"/>
    </source>
</evidence>
<dbReference type="SMART" id="SM00730">
    <property type="entry name" value="PSN"/>
    <property type="match status" value="1"/>
</dbReference>
<dbReference type="Pfam" id="PF04258">
    <property type="entry name" value="Peptidase_A22B"/>
    <property type="match status" value="1"/>
</dbReference>
<keyword evidence="5 12" id="KW-0812">Transmembrane</keyword>
<evidence type="ECO:0000256" key="13">
    <source>
        <dbReference type="SAM" id="SignalP"/>
    </source>
</evidence>
<evidence type="ECO:0000256" key="12">
    <source>
        <dbReference type="SAM" id="Phobius"/>
    </source>
</evidence>
<evidence type="ECO:0000256" key="5">
    <source>
        <dbReference type="ARBA" id="ARBA00022692"/>
    </source>
</evidence>
<feature type="domain" description="PA" evidence="14">
    <location>
        <begin position="86"/>
        <end position="169"/>
    </location>
</feature>
<evidence type="ECO:0000256" key="1">
    <source>
        <dbReference type="ARBA" id="ARBA00003012"/>
    </source>
</evidence>
<evidence type="ECO:0000313" key="15">
    <source>
        <dbReference type="EMBL" id="MBW82243.1"/>
    </source>
</evidence>
<evidence type="ECO:0000256" key="4">
    <source>
        <dbReference type="ARBA" id="ARBA00022670"/>
    </source>
</evidence>
<evidence type="ECO:0000256" key="10">
    <source>
        <dbReference type="ARBA" id="ARBA00023136"/>
    </source>
</evidence>
<keyword evidence="6 13" id="KW-0732">Signal</keyword>